<dbReference type="GO" id="GO:0005737">
    <property type="term" value="C:cytoplasm"/>
    <property type="evidence" value="ECO:0007669"/>
    <property type="project" value="TreeGrafter"/>
</dbReference>
<dbReference type="InterPro" id="IPR034505">
    <property type="entry name" value="Coproporphyrinogen-III_oxidase"/>
</dbReference>
<dbReference type="InterPro" id="IPR023995">
    <property type="entry name" value="HemZ"/>
</dbReference>
<dbReference type="NCBIfam" id="NF006061">
    <property type="entry name" value="PRK08207.1-4"/>
    <property type="match status" value="1"/>
</dbReference>
<dbReference type="Pfam" id="PF04055">
    <property type="entry name" value="Radical_SAM"/>
    <property type="match status" value="1"/>
</dbReference>
<keyword evidence="3" id="KW-1185">Reference proteome</keyword>
<dbReference type="RefSeq" id="WP_120193532.1">
    <property type="nucleotide sequence ID" value="NZ_RAPK01000009.1"/>
</dbReference>
<name>A0A419V3Q6_9BACL</name>
<dbReference type="CDD" id="cd01335">
    <property type="entry name" value="Radical_SAM"/>
    <property type="match status" value="1"/>
</dbReference>
<dbReference type="Proteomes" id="UP000285120">
    <property type="component" value="Unassembled WGS sequence"/>
</dbReference>
<gene>
    <name evidence="2" type="ORF">ATL39_2363</name>
</gene>
<dbReference type="SFLD" id="SFLDS00029">
    <property type="entry name" value="Radical_SAM"/>
    <property type="match status" value="1"/>
</dbReference>
<dbReference type="OrthoDB" id="9808022at2"/>
<dbReference type="InterPro" id="IPR007197">
    <property type="entry name" value="rSAM"/>
</dbReference>
<dbReference type="SFLD" id="SFLDF00310">
    <property type="entry name" value="oxygen-independent_coproporphy"/>
    <property type="match status" value="1"/>
</dbReference>
<comment type="caution">
    <text evidence="2">The sequence shown here is derived from an EMBL/GenBank/DDBJ whole genome shotgun (WGS) entry which is preliminary data.</text>
</comment>
<accession>A0A419V3Q6</accession>
<feature type="domain" description="Radical SAM core" evidence="1">
    <location>
        <begin position="162"/>
        <end position="402"/>
    </location>
</feature>
<dbReference type="SMART" id="SM00729">
    <property type="entry name" value="Elp3"/>
    <property type="match status" value="1"/>
</dbReference>
<sequence length="497" mass="56788">MVLLYIKGVEEKEKQNFQHTVDLYGRQLKVTEEQNEDTEMTLSFSSSRDQTRGTLYAEEAELSYTYYPSAAFTQEAPDSKEIKRRKLHVTVQLLNKWFHTEQPWGLLTGMRPTKLWHQWHQGGAGPEDIKHWLLEDYIVTPEKAELLTSIALKQQEVLPDIYELSKGVSIYIGIPFCPTKCAYCTFPAYAMNGRNGSVVTFLEGLHYEMEETGRWLKENNVPVDTIYFGGGTPTSITAEEMDALYSHMYEVIPDIENIREITVEAGRPDTITPEKLDVLKKWNIDRISINPQSFTNETLKAIGRHHSVEETIDKYKLAKVHGMNNINMDLIIGLPNEGMEEMAHSLAETEKLLPESVTVHTLSFKKASEMTRQKNKYKVAEPAEVEQMMNLSSQWMADHSYEPYYLYRQKNILGNLENVGYSFKGKESLYNIIIMEELQTIIGLGCGAASKWVDPETGRISRFANPKDPISYIQSYGEYTVKKLDTLSGLFPASQKA</sequence>
<dbReference type="SFLD" id="SFLDG01065">
    <property type="entry name" value="anaerobic_coproporphyrinogen-I"/>
    <property type="match status" value="1"/>
</dbReference>
<evidence type="ECO:0000313" key="3">
    <source>
        <dbReference type="Proteomes" id="UP000285120"/>
    </source>
</evidence>
<dbReference type="InterPro" id="IPR058240">
    <property type="entry name" value="rSAM_sf"/>
</dbReference>
<protein>
    <submittedName>
        <fullName evidence="2">Oxygen-independent coproporphyrinogen-3 oxidase</fullName>
    </submittedName>
</protein>
<dbReference type="SUPFAM" id="SSF102114">
    <property type="entry name" value="Radical SAM enzymes"/>
    <property type="match status" value="1"/>
</dbReference>
<dbReference type="GO" id="GO:0003824">
    <property type="term" value="F:catalytic activity"/>
    <property type="evidence" value="ECO:0007669"/>
    <property type="project" value="InterPro"/>
</dbReference>
<reference evidence="2 3" key="1">
    <citation type="submission" date="2018-09" db="EMBL/GenBank/DDBJ databases">
        <title>Genomic Encyclopedia of Archaeal and Bacterial Type Strains, Phase II (KMG-II): from individual species to whole genera.</title>
        <authorList>
            <person name="Goeker M."/>
        </authorList>
    </citation>
    <scope>NUCLEOTIDE SEQUENCE [LARGE SCALE GENOMIC DNA]</scope>
    <source>
        <strain evidence="2 3">DSM 17008</strain>
    </source>
</reference>
<evidence type="ECO:0000313" key="2">
    <source>
        <dbReference type="EMBL" id="RKD73157.1"/>
    </source>
</evidence>
<proteinExistence type="predicted"/>
<dbReference type="NCBIfam" id="TIGR03994">
    <property type="entry name" value="rSAM_HemZ"/>
    <property type="match status" value="1"/>
</dbReference>
<dbReference type="AlphaFoldDB" id="A0A419V3Q6"/>
<dbReference type="GO" id="GO:0051539">
    <property type="term" value="F:4 iron, 4 sulfur cluster binding"/>
    <property type="evidence" value="ECO:0007669"/>
    <property type="project" value="TreeGrafter"/>
</dbReference>
<dbReference type="Gene3D" id="3.80.30.20">
    <property type="entry name" value="tm_1862 like domain"/>
    <property type="match status" value="1"/>
</dbReference>
<dbReference type="EMBL" id="RAPK01000009">
    <property type="protein sequence ID" value="RKD73157.1"/>
    <property type="molecule type" value="Genomic_DNA"/>
</dbReference>
<dbReference type="PANTHER" id="PTHR13932:SF1">
    <property type="entry name" value="OXYGEN-INDEPENDENT COPROPORPHYRINOGEN-III OXIDASE-LIKE PROTEIN HEMZ"/>
    <property type="match status" value="1"/>
</dbReference>
<dbReference type="InterPro" id="IPR023404">
    <property type="entry name" value="rSAM_horseshoe"/>
</dbReference>
<dbReference type="PANTHER" id="PTHR13932">
    <property type="entry name" value="COPROPORPHYRINIGEN III OXIDASE"/>
    <property type="match status" value="1"/>
</dbReference>
<evidence type="ECO:0000259" key="1">
    <source>
        <dbReference type="PROSITE" id="PS51918"/>
    </source>
</evidence>
<dbReference type="SFLD" id="SFLDG01082">
    <property type="entry name" value="B12-binding_domain_containing"/>
    <property type="match status" value="1"/>
</dbReference>
<dbReference type="InterPro" id="IPR006638">
    <property type="entry name" value="Elp3/MiaA/NifB-like_rSAM"/>
</dbReference>
<organism evidence="2 3">
    <name type="scientific">Sinobaca qinghaiensis</name>
    <dbReference type="NCBI Taxonomy" id="342944"/>
    <lineage>
        <taxon>Bacteria</taxon>
        <taxon>Bacillati</taxon>
        <taxon>Bacillota</taxon>
        <taxon>Bacilli</taxon>
        <taxon>Bacillales</taxon>
        <taxon>Sporolactobacillaceae</taxon>
        <taxon>Sinobaca</taxon>
    </lineage>
</organism>
<dbReference type="PROSITE" id="PS51918">
    <property type="entry name" value="RADICAL_SAM"/>
    <property type="match status" value="1"/>
</dbReference>
<dbReference type="GO" id="GO:0006779">
    <property type="term" value="P:porphyrin-containing compound biosynthetic process"/>
    <property type="evidence" value="ECO:0007669"/>
    <property type="project" value="TreeGrafter"/>
</dbReference>